<gene>
    <name evidence="5" type="ORF">JI62_05115</name>
</gene>
<dbReference type="PROSITE" id="PS50932">
    <property type="entry name" value="HTH_LACI_2"/>
    <property type="match status" value="1"/>
</dbReference>
<feature type="domain" description="HTH lacI-type" evidence="4">
    <location>
        <begin position="5"/>
        <end position="59"/>
    </location>
</feature>
<evidence type="ECO:0000256" key="2">
    <source>
        <dbReference type="ARBA" id="ARBA00023125"/>
    </source>
</evidence>
<reference evidence="5 6" key="1">
    <citation type="submission" date="2014-08" db="EMBL/GenBank/DDBJ databases">
        <title>Draft genome sequence of a novel L-asparaginase producing marine bacterium, Halomonas campaniensis.</title>
        <authorList>
            <person name="Sundarakrishnan B."/>
            <person name="Moushumi Priya A."/>
            <person name="Raman G."/>
            <person name="Sakthivel N."/>
            <person name="Park S."/>
            <person name="Jayachandran S."/>
        </authorList>
    </citation>
    <scope>NUCLEOTIDE SEQUENCE [LARGE SCALE GENOMIC DNA]</scope>
    <source>
        <strain evidence="5 6">SK03</strain>
    </source>
</reference>
<keyword evidence="1" id="KW-0805">Transcription regulation</keyword>
<dbReference type="PANTHER" id="PTHR30146">
    <property type="entry name" value="LACI-RELATED TRANSCRIPTIONAL REPRESSOR"/>
    <property type="match status" value="1"/>
</dbReference>
<dbReference type="RefSeq" id="WP_088699133.1">
    <property type="nucleotide sequence ID" value="NZ_JPUA01000012.1"/>
</dbReference>
<dbReference type="GO" id="GO:0003700">
    <property type="term" value="F:DNA-binding transcription factor activity"/>
    <property type="evidence" value="ECO:0007669"/>
    <property type="project" value="TreeGrafter"/>
</dbReference>
<evidence type="ECO:0000259" key="4">
    <source>
        <dbReference type="PROSITE" id="PS50932"/>
    </source>
</evidence>
<dbReference type="OrthoDB" id="6619319at2"/>
<keyword evidence="3" id="KW-0804">Transcription</keyword>
<dbReference type="EMBL" id="JPUA01000012">
    <property type="protein sequence ID" value="OWV30684.1"/>
    <property type="molecule type" value="Genomic_DNA"/>
</dbReference>
<dbReference type="InterPro" id="IPR000843">
    <property type="entry name" value="HTH_LacI"/>
</dbReference>
<keyword evidence="2" id="KW-0238">DNA-binding</keyword>
<dbReference type="SUPFAM" id="SSF53822">
    <property type="entry name" value="Periplasmic binding protein-like I"/>
    <property type="match status" value="1"/>
</dbReference>
<dbReference type="InterPro" id="IPR046335">
    <property type="entry name" value="LacI/GalR-like_sensor"/>
</dbReference>
<dbReference type="Gene3D" id="1.10.260.40">
    <property type="entry name" value="lambda repressor-like DNA-binding domains"/>
    <property type="match status" value="1"/>
</dbReference>
<dbReference type="GO" id="GO:0000976">
    <property type="term" value="F:transcription cis-regulatory region binding"/>
    <property type="evidence" value="ECO:0007669"/>
    <property type="project" value="TreeGrafter"/>
</dbReference>
<organism evidence="5 6">
    <name type="scientific">Halomonas campaniensis</name>
    <dbReference type="NCBI Taxonomy" id="213554"/>
    <lineage>
        <taxon>Bacteria</taxon>
        <taxon>Pseudomonadati</taxon>
        <taxon>Pseudomonadota</taxon>
        <taxon>Gammaproteobacteria</taxon>
        <taxon>Oceanospirillales</taxon>
        <taxon>Halomonadaceae</taxon>
        <taxon>Halomonas</taxon>
    </lineage>
</organism>
<evidence type="ECO:0000256" key="1">
    <source>
        <dbReference type="ARBA" id="ARBA00023015"/>
    </source>
</evidence>
<dbReference type="CDD" id="cd01392">
    <property type="entry name" value="HTH_LacI"/>
    <property type="match status" value="1"/>
</dbReference>
<dbReference type="CDD" id="cd06289">
    <property type="entry name" value="PBP1_MalI-like"/>
    <property type="match status" value="1"/>
</dbReference>
<dbReference type="InterPro" id="IPR010982">
    <property type="entry name" value="Lambda_DNA-bd_dom_sf"/>
</dbReference>
<name>A0A246S2P3_9GAMM</name>
<dbReference type="Gene3D" id="3.40.50.2300">
    <property type="match status" value="2"/>
</dbReference>
<dbReference type="Proteomes" id="UP000197334">
    <property type="component" value="Unassembled WGS sequence"/>
</dbReference>
<evidence type="ECO:0000313" key="5">
    <source>
        <dbReference type="EMBL" id="OWV30684.1"/>
    </source>
</evidence>
<dbReference type="InterPro" id="IPR028082">
    <property type="entry name" value="Peripla_BP_I"/>
</dbReference>
<protein>
    <submittedName>
        <fullName evidence="5">LacI family transcriptional regulator</fullName>
    </submittedName>
</protein>
<comment type="caution">
    <text evidence="5">The sequence shown here is derived from an EMBL/GenBank/DDBJ whole genome shotgun (WGS) entry which is preliminary data.</text>
</comment>
<sequence>MASRPTLKTIADQVGVTVSAVSLALRNDLRISQATRERIQQAAKELGYVYNRHAAGLRRGDSGTVAVCLNDLSNPFFTEFLGHMEARFREADRMMLFCHAHETPSIQARFIRQMAEHGAAGLILVPVAGTTREDLDGPQVRHLQDFPLVLISRDVADTGFDRVINDDVLGIRLLFEHLYEAGHRRFAWLGGGGDTSTARDRECSFRQQMDAAGLPVTRDSVHHGPTTLEFGDAMLERLLTMPEPPTAIMCFSDIIAFGVLAACYRHGVRPGVDISVTGFDDMAAAAYSAPALTSVRVRTDLIGQCASELLLSRMAGEQYPPVRKVVPPELVVRASTGPAA</sequence>
<dbReference type="PANTHER" id="PTHR30146:SF138">
    <property type="entry name" value="TRANSCRIPTIONAL REGULATORY PROTEIN"/>
    <property type="match status" value="1"/>
</dbReference>
<dbReference type="SUPFAM" id="SSF47413">
    <property type="entry name" value="lambda repressor-like DNA-binding domains"/>
    <property type="match status" value="1"/>
</dbReference>
<proteinExistence type="predicted"/>
<dbReference type="Pfam" id="PF13377">
    <property type="entry name" value="Peripla_BP_3"/>
    <property type="match status" value="1"/>
</dbReference>
<dbReference type="AlphaFoldDB" id="A0A246S2P3"/>
<evidence type="ECO:0000313" key="6">
    <source>
        <dbReference type="Proteomes" id="UP000197334"/>
    </source>
</evidence>
<dbReference type="Pfam" id="PF00356">
    <property type="entry name" value="LacI"/>
    <property type="match status" value="1"/>
</dbReference>
<evidence type="ECO:0000256" key="3">
    <source>
        <dbReference type="ARBA" id="ARBA00023163"/>
    </source>
</evidence>
<dbReference type="SMART" id="SM00354">
    <property type="entry name" value="HTH_LACI"/>
    <property type="match status" value="1"/>
</dbReference>
<keyword evidence="6" id="KW-1185">Reference proteome</keyword>
<accession>A0A246S2P3</accession>